<feature type="region of interest" description="Disordered" evidence="7">
    <location>
        <begin position="86"/>
        <end position="116"/>
    </location>
</feature>
<evidence type="ECO:0000256" key="3">
    <source>
        <dbReference type="ARBA" id="ARBA00006678"/>
    </source>
</evidence>
<dbReference type="GO" id="GO:0071028">
    <property type="term" value="P:nuclear mRNA surveillance"/>
    <property type="evidence" value="ECO:0007669"/>
    <property type="project" value="TreeGrafter"/>
</dbReference>
<dbReference type="GO" id="GO:0034475">
    <property type="term" value="P:U4 snRNA 3'-end processing"/>
    <property type="evidence" value="ECO:0007669"/>
    <property type="project" value="TreeGrafter"/>
</dbReference>
<dbReference type="InterPro" id="IPR027408">
    <property type="entry name" value="PNPase/RNase_PH_dom_sf"/>
</dbReference>
<evidence type="ECO:0000256" key="2">
    <source>
        <dbReference type="ARBA" id="ARBA00004604"/>
    </source>
</evidence>
<dbReference type="InterPro" id="IPR020568">
    <property type="entry name" value="Ribosomal_Su5_D2-typ_SF"/>
</dbReference>
<evidence type="ECO:0000313" key="8">
    <source>
        <dbReference type="EMBL" id="KZZ95173.1"/>
    </source>
</evidence>
<dbReference type="GO" id="GO:0000176">
    <property type="term" value="C:nuclear exosome (RNase complex)"/>
    <property type="evidence" value="ECO:0007669"/>
    <property type="project" value="UniProtKB-ARBA"/>
</dbReference>
<keyword evidence="9" id="KW-1185">Reference proteome</keyword>
<dbReference type="OrthoDB" id="272245at2759"/>
<dbReference type="Proteomes" id="UP000242877">
    <property type="component" value="Unassembled WGS sequence"/>
</dbReference>
<protein>
    <recommendedName>
        <fullName evidence="6">Ribosomal RNA-processing protein 42</fullName>
    </recommendedName>
</protein>
<dbReference type="GO" id="GO:0005730">
    <property type="term" value="C:nucleolus"/>
    <property type="evidence" value="ECO:0007669"/>
    <property type="project" value="UniProtKB-SubCell"/>
</dbReference>
<name>A0A162ILH8_9EURO</name>
<dbReference type="GO" id="GO:0071038">
    <property type="term" value="P:TRAMP-dependent tRNA surveillance pathway"/>
    <property type="evidence" value="ECO:0007669"/>
    <property type="project" value="TreeGrafter"/>
</dbReference>
<evidence type="ECO:0000256" key="4">
    <source>
        <dbReference type="ARBA" id="ARBA00022490"/>
    </source>
</evidence>
<dbReference type="InterPro" id="IPR050590">
    <property type="entry name" value="Exosome_comp_Rrp42_subfam"/>
</dbReference>
<comment type="caution">
    <text evidence="8">The sequence shown here is derived from an EMBL/GenBank/DDBJ whole genome shotgun (WGS) entry which is preliminary data.</text>
</comment>
<keyword evidence="5" id="KW-0271">Exosome</keyword>
<evidence type="ECO:0000256" key="6">
    <source>
        <dbReference type="ARBA" id="ARBA00042523"/>
    </source>
</evidence>
<dbReference type="PANTHER" id="PTHR11097:SF8">
    <property type="entry name" value="EXOSOME COMPLEX COMPONENT RRP42"/>
    <property type="match status" value="1"/>
</dbReference>
<dbReference type="GO" id="GO:0016075">
    <property type="term" value="P:rRNA catabolic process"/>
    <property type="evidence" value="ECO:0007669"/>
    <property type="project" value="TreeGrafter"/>
</dbReference>
<comment type="subcellular location">
    <subcellularLocation>
        <location evidence="1">Cytoplasm</location>
    </subcellularLocation>
    <subcellularLocation>
        <location evidence="2">Nucleus</location>
        <location evidence="2">Nucleolus</location>
    </subcellularLocation>
</comment>
<dbReference type="Gene3D" id="3.30.230.70">
    <property type="entry name" value="GHMP Kinase, N-terminal domain"/>
    <property type="match status" value="1"/>
</dbReference>
<dbReference type="EMBL" id="AZGZ01000005">
    <property type="protein sequence ID" value="KZZ95173.1"/>
    <property type="molecule type" value="Genomic_DNA"/>
</dbReference>
<evidence type="ECO:0000256" key="5">
    <source>
        <dbReference type="ARBA" id="ARBA00022835"/>
    </source>
</evidence>
<accession>A0A162ILH8</accession>
<organism evidence="8 9">
    <name type="scientific">Ascosphaera apis ARSEF 7405</name>
    <dbReference type="NCBI Taxonomy" id="392613"/>
    <lineage>
        <taxon>Eukaryota</taxon>
        <taxon>Fungi</taxon>
        <taxon>Dikarya</taxon>
        <taxon>Ascomycota</taxon>
        <taxon>Pezizomycotina</taxon>
        <taxon>Eurotiomycetes</taxon>
        <taxon>Eurotiomycetidae</taxon>
        <taxon>Onygenales</taxon>
        <taxon>Ascosphaeraceae</taxon>
        <taxon>Ascosphaera</taxon>
    </lineage>
</organism>
<dbReference type="GO" id="GO:0034473">
    <property type="term" value="P:U1 snRNA 3'-end processing"/>
    <property type="evidence" value="ECO:0007669"/>
    <property type="project" value="TreeGrafter"/>
</dbReference>
<reference evidence="8 9" key="1">
    <citation type="journal article" date="2016" name="Genome Biol. Evol.">
        <title>Divergent and convergent evolution of fungal pathogenicity.</title>
        <authorList>
            <person name="Shang Y."/>
            <person name="Xiao G."/>
            <person name="Zheng P."/>
            <person name="Cen K."/>
            <person name="Zhan S."/>
            <person name="Wang C."/>
        </authorList>
    </citation>
    <scope>NUCLEOTIDE SEQUENCE [LARGE SCALE GENOMIC DNA]</scope>
    <source>
        <strain evidence="8 9">ARSEF 7405</strain>
    </source>
</reference>
<dbReference type="GO" id="GO:0000177">
    <property type="term" value="C:cytoplasmic exosome (RNase complex)"/>
    <property type="evidence" value="ECO:0007669"/>
    <property type="project" value="TreeGrafter"/>
</dbReference>
<sequence>MPPHSIPLLSPAELAYLYTSLASYPHNPIRSDGRSATQFRSLSAETGILPGANGSARIGFADGTQAIVGVKAEVERTVKEGVVDWGAEEEDSQDQDESDVDVAGAGQERRKKRRRCGESSWVEMSIEIPGVRDDDSLPVYLAEMMRETIVSAENGTAGVGGSGAGSAEAASVDTPRSLRERLVINGGWHWRLYIDILLLSPPLSYPLPLLSLTTHLALLSTKLPRLISKDEEDPMFDDDWAAAEWLYPRPASTTTTSKLRSKQSIPFRPPVTLLVVSVGENVIFDPTQDEISVADAVFAISVVSDTSLPTTGQGQEQERAPLKLISIRTIDPPARMTNHGVLNSENPAFPNVSQGGEEKGTLALGTGAGVTVMKSEESKAVVDGVWKPRTGGVKRGVISRIVKMVVKKGGVGEEVLRGLEMVDVE</sequence>
<dbReference type="SUPFAM" id="SSF54211">
    <property type="entry name" value="Ribosomal protein S5 domain 2-like"/>
    <property type="match status" value="1"/>
</dbReference>
<gene>
    <name evidence="8" type="ORF">AAP_01661</name>
</gene>
<proteinExistence type="inferred from homology"/>
<evidence type="ECO:0000256" key="7">
    <source>
        <dbReference type="SAM" id="MobiDB-lite"/>
    </source>
</evidence>
<keyword evidence="4" id="KW-0963">Cytoplasm</keyword>
<dbReference type="GO" id="GO:0000467">
    <property type="term" value="P:exonucleolytic trimming to generate mature 3'-end of 5.8S rRNA from tricistronic rRNA transcript (SSU-rRNA, 5.8S rRNA, LSU-rRNA)"/>
    <property type="evidence" value="ECO:0007669"/>
    <property type="project" value="TreeGrafter"/>
</dbReference>
<comment type="similarity">
    <text evidence="3">Belongs to the RNase PH family.</text>
</comment>
<dbReference type="GO" id="GO:0071035">
    <property type="term" value="P:nuclear polyadenylation-dependent rRNA catabolic process"/>
    <property type="evidence" value="ECO:0007669"/>
    <property type="project" value="TreeGrafter"/>
</dbReference>
<feature type="compositionally biased region" description="Acidic residues" evidence="7">
    <location>
        <begin position="86"/>
        <end position="100"/>
    </location>
</feature>
<evidence type="ECO:0000313" key="9">
    <source>
        <dbReference type="Proteomes" id="UP000242877"/>
    </source>
</evidence>
<dbReference type="GO" id="GO:0034476">
    <property type="term" value="P:U5 snRNA 3'-end processing"/>
    <property type="evidence" value="ECO:0007669"/>
    <property type="project" value="TreeGrafter"/>
</dbReference>
<evidence type="ECO:0000256" key="1">
    <source>
        <dbReference type="ARBA" id="ARBA00004496"/>
    </source>
</evidence>
<dbReference type="GO" id="GO:0035925">
    <property type="term" value="F:mRNA 3'-UTR AU-rich region binding"/>
    <property type="evidence" value="ECO:0007669"/>
    <property type="project" value="TreeGrafter"/>
</dbReference>
<dbReference type="PANTHER" id="PTHR11097">
    <property type="entry name" value="EXOSOME COMPLEX EXONUCLEASE RIBOSOMAL RNA PROCESSING PROTEIN"/>
    <property type="match status" value="1"/>
</dbReference>
<dbReference type="AlphaFoldDB" id="A0A162ILH8"/>
<dbReference type="VEuPathDB" id="FungiDB:AAP_01661"/>